<dbReference type="Gramene" id="mRNA:HanXRQr2_Chr03g0088891">
    <property type="protein sequence ID" value="CDS:HanXRQr2_Chr03g0088891.1"/>
    <property type="gene ID" value="HanXRQr2_Chr03g0088891"/>
</dbReference>
<feature type="compositionally biased region" description="Gly residues" evidence="1">
    <location>
        <begin position="200"/>
        <end position="211"/>
    </location>
</feature>
<sequence length="232" mass="23916">MVMGSSNLMMGLTLVLVVCLAIVLGLVLVLLAELYCSILLRRRHTTATTAADQETTTAATDPPPNLPNLYTQSILTAPRNLLYPTLTGAGGLPAGDIEKQNLPENQENLENDQDFMYISNPMYDGDVEINGRKSRVAGNTPFETPDTSPSRLETEETSSGDDSDGGGGGGGGEEVTSVKVVVVTPPLTPVKKLPEAVDDGGAGGGDGGGGEDSNNGVSSSSSSGTPCTSLSW</sequence>
<dbReference type="Proteomes" id="UP000215914">
    <property type="component" value="Chromosome 3"/>
</dbReference>
<dbReference type="OMA" id="FMYISNP"/>
<feature type="compositionally biased region" description="Low complexity" evidence="1">
    <location>
        <begin position="212"/>
        <end position="224"/>
    </location>
</feature>
<dbReference type="EMBL" id="MNCJ02000318">
    <property type="protein sequence ID" value="KAF5812651.1"/>
    <property type="molecule type" value="Genomic_DNA"/>
</dbReference>
<feature type="compositionally biased region" description="Low complexity" evidence="1">
    <location>
        <begin position="174"/>
        <end position="191"/>
    </location>
</feature>
<reference evidence="3" key="2">
    <citation type="submission" date="2017-02" db="EMBL/GenBank/DDBJ databases">
        <title>Sunflower complete genome.</title>
        <authorList>
            <person name="Langlade N."/>
            <person name="Munos S."/>
        </authorList>
    </citation>
    <scope>NUCLEOTIDE SEQUENCE [LARGE SCALE GENOMIC DNA]</scope>
    <source>
        <tissue evidence="3">Leaves</tissue>
    </source>
</reference>
<dbReference type="AlphaFoldDB" id="A0A251V5G9"/>
<feature type="region of interest" description="Disordered" evidence="1">
    <location>
        <begin position="133"/>
        <end position="232"/>
    </location>
</feature>
<feature type="compositionally biased region" description="Polar residues" evidence="1">
    <location>
        <begin position="141"/>
        <end position="151"/>
    </location>
</feature>
<dbReference type="InParanoid" id="A0A251V5G9"/>
<organism evidence="3 4">
    <name type="scientific">Helianthus annuus</name>
    <name type="common">Common sunflower</name>
    <dbReference type="NCBI Taxonomy" id="4232"/>
    <lineage>
        <taxon>Eukaryota</taxon>
        <taxon>Viridiplantae</taxon>
        <taxon>Streptophyta</taxon>
        <taxon>Embryophyta</taxon>
        <taxon>Tracheophyta</taxon>
        <taxon>Spermatophyta</taxon>
        <taxon>Magnoliopsida</taxon>
        <taxon>eudicotyledons</taxon>
        <taxon>Gunneridae</taxon>
        <taxon>Pentapetalae</taxon>
        <taxon>asterids</taxon>
        <taxon>campanulids</taxon>
        <taxon>Asterales</taxon>
        <taxon>Asteraceae</taxon>
        <taxon>Asteroideae</taxon>
        <taxon>Heliantheae alliance</taxon>
        <taxon>Heliantheae</taxon>
        <taxon>Helianthus</taxon>
    </lineage>
</organism>
<keyword evidence="4" id="KW-1185">Reference proteome</keyword>
<evidence type="ECO:0000256" key="1">
    <source>
        <dbReference type="SAM" id="MobiDB-lite"/>
    </source>
</evidence>
<gene>
    <name evidence="3" type="ORF">HannXRQ_Chr03g0061871</name>
    <name evidence="2" type="ORF">HanXRQr2_Chr03g0088891</name>
</gene>
<name>A0A251V5G9_HELAN</name>
<dbReference type="EMBL" id="CM007892">
    <property type="protein sequence ID" value="OTG30202.1"/>
    <property type="molecule type" value="Genomic_DNA"/>
</dbReference>
<dbReference type="OrthoDB" id="680110at2759"/>
<feature type="compositionally biased region" description="Acidic residues" evidence="1">
    <location>
        <begin position="155"/>
        <end position="164"/>
    </location>
</feature>
<reference evidence="2 4" key="1">
    <citation type="journal article" date="2017" name="Nature">
        <title>The sunflower genome provides insights into oil metabolism, flowering and Asterid evolution.</title>
        <authorList>
            <person name="Badouin H."/>
            <person name="Gouzy J."/>
            <person name="Grassa C.J."/>
            <person name="Murat F."/>
            <person name="Staton S.E."/>
            <person name="Cottret L."/>
            <person name="Lelandais-Briere C."/>
            <person name="Owens G.L."/>
            <person name="Carrere S."/>
            <person name="Mayjonade B."/>
            <person name="Legrand L."/>
            <person name="Gill N."/>
            <person name="Kane N.C."/>
            <person name="Bowers J.E."/>
            <person name="Hubner S."/>
            <person name="Bellec A."/>
            <person name="Berard A."/>
            <person name="Berges H."/>
            <person name="Blanchet N."/>
            <person name="Boniface M.C."/>
            <person name="Brunel D."/>
            <person name="Catrice O."/>
            <person name="Chaidir N."/>
            <person name="Claudel C."/>
            <person name="Donnadieu C."/>
            <person name="Faraut T."/>
            <person name="Fievet G."/>
            <person name="Helmstetter N."/>
            <person name="King M."/>
            <person name="Knapp S.J."/>
            <person name="Lai Z."/>
            <person name="Le Paslier M.C."/>
            <person name="Lippi Y."/>
            <person name="Lorenzon L."/>
            <person name="Mandel J.R."/>
            <person name="Marage G."/>
            <person name="Marchand G."/>
            <person name="Marquand E."/>
            <person name="Bret-Mestries E."/>
            <person name="Morien E."/>
            <person name="Nambeesan S."/>
            <person name="Nguyen T."/>
            <person name="Pegot-Espagnet P."/>
            <person name="Pouilly N."/>
            <person name="Raftis F."/>
            <person name="Sallet E."/>
            <person name="Schiex T."/>
            <person name="Thomas J."/>
            <person name="Vandecasteele C."/>
            <person name="Vares D."/>
            <person name="Vear F."/>
            <person name="Vautrin S."/>
            <person name="Crespi M."/>
            <person name="Mangin B."/>
            <person name="Burke J.M."/>
            <person name="Salse J."/>
            <person name="Munos S."/>
            <person name="Vincourt P."/>
            <person name="Rieseberg L.H."/>
            <person name="Langlade N.B."/>
        </authorList>
    </citation>
    <scope>NUCLEOTIDE SEQUENCE [LARGE SCALE GENOMIC DNA]</scope>
    <source>
        <strain evidence="4">cv. SF193</strain>
        <tissue evidence="2">Leaves</tissue>
    </source>
</reference>
<accession>A0A251V5G9</accession>
<feature type="region of interest" description="Disordered" evidence="1">
    <location>
        <begin position="47"/>
        <end position="66"/>
    </location>
</feature>
<proteinExistence type="predicted"/>
<reference evidence="2" key="3">
    <citation type="submission" date="2020-06" db="EMBL/GenBank/DDBJ databases">
        <title>Helianthus annuus Genome sequencing and assembly Release 2.</title>
        <authorList>
            <person name="Gouzy J."/>
            <person name="Langlade N."/>
            <person name="Munos S."/>
        </authorList>
    </citation>
    <scope>NUCLEOTIDE SEQUENCE</scope>
    <source>
        <tissue evidence="2">Leaves</tissue>
    </source>
</reference>
<evidence type="ECO:0000313" key="3">
    <source>
        <dbReference type="EMBL" id="OTG30202.1"/>
    </source>
</evidence>
<evidence type="ECO:0000313" key="2">
    <source>
        <dbReference type="EMBL" id="KAF5812651.1"/>
    </source>
</evidence>
<feature type="compositionally biased region" description="Low complexity" evidence="1">
    <location>
        <begin position="47"/>
        <end position="60"/>
    </location>
</feature>
<protein>
    <submittedName>
        <fullName evidence="3">Uncharacterized protein</fullName>
    </submittedName>
</protein>
<evidence type="ECO:0000313" key="4">
    <source>
        <dbReference type="Proteomes" id="UP000215914"/>
    </source>
</evidence>